<reference evidence="1 2" key="1">
    <citation type="submission" date="2016-11" db="EMBL/GenBank/DDBJ databases">
        <authorList>
            <person name="Jaros S."/>
            <person name="Januszkiewicz K."/>
            <person name="Wedrychowicz H."/>
        </authorList>
    </citation>
    <scope>NUCLEOTIDE SEQUENCE [LARGE SCALE GENOMIC DNA]</scope>
    <source>
        <strain evidence="1 2">CGMCC 1.6102</strain>
    </source>
</reference>
<dbReference type="SUPFAM" id="SSF48208">
    <property type="entry name" value="Six-hairpin glycosidases"/>
    <property type="match status" value="1"/>
</dbReference>
<dbReference type="EMBL" id="FRCY01000003">
    <property type="protein sequence ID" value="SHM74280.1"/>
    <property type="molecule type" value="Genomic_DNA"/>
</dbReference>
<keyword evidence="2" id="KW-1185">Reference proteome</keyword>
<sequence length="546" mass="63124">MRNLIYLVLIAICLISCKEQFEDPREEEINEAMENGYLAHEGYTRSMNFVRDWLTYADPQTGLIPRNLSDSKDIWNAKDAAADNYPFMVLTSALLDSNLFHGPMKKILENEIRLTNRLDRLPDTYSFSKKGFETEAINRDELIFGASEYVKDGLLPLTEYIGASAWSARMIDLVDDIWKHAAYDTPFGPIPALNVEVNGELLQVLSRIYWMTGEEKYLNWALRLGDYYLLDNHHPTDDFEVLRLRDHGCEIVSGLCELYIMTAFADEDKKAVYQPAIYRMLDRILEVGTNDDGLFYNQINPQTGEILDEGIADTWGYTYNAYYGVYMLDQHEAYRNAVLKALENLDQYSYFDWERGSADGYADAIESALNLYNREKATKTADWIDSQMQHMWSLQDSAHRSGTEAYRGKGIIEGWHGDGNFARTTLMYCLWKSQGITASPWNKDLYLGAIPKENGVLTTLISETPWKGKIHFDVDRHQKVFRLPLDYPRINQFPEWFTISADKKYQVTFFTRETRQMYTGAELLEGLEINLEQNQQICFAVYPVEN</sequence>
<evidence type="ECO:0000313" key="1">
    <source>
        <dbReference type="EMBL" id="SHM74280.1"/>
    </source>
</evidence>
<dbReference type="OrthoDB" id="908131at2"/>
<organism evidence="1 2">
    <name type="scientific">Cyclobacterium lianum</name>
    <dbReference type="NCBI Taxonomy" id="388280"/>
    <lineage>
        <taxon>Bacteria</taxon>
        <taxon>Pseudomonadati</taxon>
        <taxon>Bacteroidota</taxon>
        <taxon>Cytophagia</taxon>
        <taxon>Cytophagales</taxon>
        <taxon>Cyclobacteriaceae</taxon>
        <taxon>Cyclobacterium</taxon>
    </lineage>
</organism>
<dbReference type="GO" id="GO:0005975">
    <property type="term" value="P:carbohydrate metabolic process"/>
    <property type="evidence" value="ECO:0007669"/>
    <property type="project" value="InterPro"/>
</dbReference>
<name>A0A1M7L8W6_9BACT</name>
<evidence type="ECO:0000313" key="2">
    <source>
        <dbReference type="Proteomes" id="UP000184513"/>
    </source>
</evidence>
<dbReference type="Proteomes" id="UP000184513">
    <property type="component" value="Unassembled WGS sequence"/>
</dbReference>
<evidence type="ECO:0008006" key="3">
    <source>
        <dbReference type="Google" id="ProtNLM"/>
    </source>
</evidence>
<protein>
    <recommendedName>
        <fullName evidence="3">Glycosyl hydrolase family 76</fullName>
    </recommendedName>
</protein>
<dbReference type="InterPro" id="IPR008928">
    <property type="entry name" value="6-hairpin_glycosidase_sf"/>
</dbReference>
<accession>A0A1M7L8W6</accession>
<proteinExistence type="predicted"/>
<gene>
    <name evidence="1" type="ORF">SAMN04488057_103165</name>
</gene>
<dbReference type="AlphaFoldDB" id="A0A1M7L8W6"/>
<dbReference type="RefSeq" id="WP_073093591.1">
    <property type="nucleotide sequence ID" value="NZ_FRCY01000003.1"/>
</dbReference>